<name>A0A084W8Q2_ANOSI</name>
<accession>A0A084W8Q2</accession>
<dbReference type="Proteomes" id="UP000030765">
    <property type="component" value="Unassembled WGS sequence"/>
</dbReference>
<evidence type="ECO:0000313" key="2">
    <source>
        <dbReference type="EMBL" id="KFB46596.1"/>
    </source>
</evidence>
<dbReference type="VEuPathDB" id="VectorBase:ASIC014636"/>
<protein>
    <submittedName>
        <fullName evidence="2 3">ATPase</fullName>
    </submittedName>
</protein>
<proteinExistence type="predicted"/>
<dbReference type="EnsemblMetazoa" id="ASIC014636-RA">
    <property type="protein sequence ID" value="ASIC014636-PA"/>
    <property type="gene ID" value="ASIC014636"/>
</dbReference>
<dbReference type="EMBL" id="KE525319">
    <property type="protein sequence ID" value="KFB46596.1"/>
    <property type="molecule type" value="Genomic_DNA"/>
</dbReference>
<dbReference type="EMBL" id="ATLV01021498">
    <property type="status" value="NOT_ANNOTATED_CDS"/>
    <property type="molecule type" value="Genomic_DNA"/>
</dbReference>
<dbReference type="AlphaFoldDB" id="A0A084W8Q2"/>
<sequence>MPRASRATSHLARARGSRKAKQETYTRAFGACRTGKQGTHYQGSADAVALQQEMSCPDVASPVVFEKFERHNRNYPISVPCRRVEYGAATFRPPFRTKVRSSVQFSNRPLVGFSLRALVSNMLANKVRFGLDCL</sequence>
<reference evidence="2 4" key="1">
    <citation type="journal article" date="2014" name="BMC Genomics">
        <title>Genome sequence of Anopheles sinensis provides insight into genetics basis of mosquito competence for malaria parasites.</title>
        <authorList>
            <person name="Zhou D."/>
            <person name="Zhang D."/>
            <person name="Ding G."/>
            <person name="Shi L."/>
            <person name="Hou Q."/>
            <person name="Ye Y."/>
            <person name="Xu Y."/>
            <person name="Zhou H."/>
            <person name="Xiong C."/>
            <person name="Li S."/>
            <person name="Yu J."/>
            <person name="Hong S."/>
            <person name="Yu X."/>
            <person name="Zou P."/>
            <person name="Chen C."/>
            <person name="Chang X."/>
            <person name="Wang W."/>
            <person name="Lv Y."/>
            <person name="Sun Y."/>
            <person name="Ma L."/>
            <person name="Shen B."/>
            <person name="Zhu C."/>
        </authorList>
    </citation>
    <scope>NUCLEOTIDE SEQUENCE [LARGE SCALE GENOMIC DNA]</scope>
</reference>
<gene>
    <name evidence="2" type="ORF">ZHAS_00014636</name>
</gene>
<evidence type="ECO:0000313" key="4">
    <source>
        <dbReference type="Proteomes" id="UP000030765"/>
    </source>
</evidence>
<organism evidence="2">
    <name type="scientific">Anopheles sinensis</name>
    <name type="common">Mosquito</name>
    <dbReference type="NCBI Taxonomy" id="74873"/>
    <lineage>
        <taxon>Eukaryota</taxon>
        <taxon>Metazoa</taxon>
        <taxon>Ecdysozoa</taxon>
        <taxon>Arthropoda</taxon>
        <taxon>Hexapoda</taxon>
        <taxon>Insecta</taxon>
        <taxon>Pterygota</taxon>
        <taxon>Neoptera</taxon>
        <taxon>Endopterygota</taxon>
        <taxon>Diptera</taxon>
        <taxon>Nematocera</taxon>
        <taxon>Culicoidea</taxon>
        <taxon>Culicidae</taxon>
        <taxon>Anophelinae</taxon>
        <taxon>Anopheles</taxon>
    </lineage>
</organism>
<keyword evidence="4" id="KW-1185">Reference proteome</keyword>
<evidence type="ECO:0000256" key="1">
    <source>
        <dbReference type="SAM" id="MobiDB-lite"/>
    </source>
</evidence>
<reference evidence="3" key="2">
    <citation type="submission" date="2020-05" db="UniProtKB">
        <authorList>
            <consortium name="EnsemblMetazoa"/>
        </authorList>
    </citation>
    <scope>IDENTIFICATION</scope>
</reference>
<feature type="region of interest" description="Disordered" evidence="1">
    <location>
        <begin position="1"/>
        <end position="20"/>
    </location>
</feature>
<evidence type="ECO:0000313" key="3">
    <source>
        <dbReference type="EnsemblMetazoa" id="ASIC014636-PA"/>
    </source>
</evidence>